<dbReference type="AlphaFoldDB" id="A0A1C4DR10"/>
<dbReference type="Pfam" id="PF10707">
    <property type="entry name" value="YrbL-PhoP_reg"/>
    <property type="match status" value="1"/>
</dbReference>
<keyword evidence="2" id="KW-1185">Reference proteome</keyword>
<dbReference type="Proteomes" id="UP000199670">
    <property type="component" value="Unassembled WGS sequence"/>
</dbReference>
<dbReference type="EMBL" id="FMAQ01000021">
    <property type="protein sequence ID" value="SCC33773.1"/>
    <property type="molecule type" value="Genomic_DNA"/>
</dbReference>
<evidence type="ECO:0000313" key="2">
    <source>
        <dbReference type="Proteomes" id="UP000199670"/>
    </source>
</evidence>
<proteinExistence type="predicted"/>
<sequence>MDNTILLSKDDYISKGLHRKCYHHPIDPNKCIKVNYNDGAEEETNREIAYYKHLIRRNIAFDALAKYYGPVSTNYGKGHVFELIRDYNGEIAIPLEKYLADNTLTNQYYDDLVISLKNLKSALLKDRIITMTIKSKNILFQHLSADKSRLIIIDNIGNSTLIPIANYISFFAKAKIERTWQRFLTSIIKENSQNKLITRLVEDVNQ</sequence>
<accession>A0A1C4DR10</accession>
<protein>
    <submittedName>
        <fullName evidence="1">PhoP regulatory network protein YrbL</fullName>
    </submittedName>
</protein>
<organism evidence="1 2">
    <name type="scientific">Gilliamella bombicola</name>
    <dbReference type="NCBI Taxonomy" id="1798182"/>
    <lineage>
        <taxon>Bacteria</taxon>
        <taxon>Pseudomonadati</taxon>
        <taxon>Pseudomonadota</taxon>
        <taxon>Gammaproteobacteria</taxon>
        <taxon>Orbales</taxon>
        <taxon>Orbaceae</taxon>
        <taxon>Gilliamella</taxon>
    </lineage>
</organism>
<dbReference type="RefSeq" id="WP_091350865.1">
    <property type="nucleotide sequence ID" value="NZ_FMAQ01000021.1"/>
</dbReference>
<evidence type="ECO:0000313" key="1">
    <source>
        <dbReference type="EMBL" id="SCC33773.1"/>
    </source>
</evidence>
<reference evidence="2" key="1">
    <citation type="submission" date="2016-08" db="EMBL/GenBank/DDBJ databases">
        <authorList>
            <person name="Varghese N."/>
            <person name="Submissions Spin"/>
        </authorList>
    </citation>
    <scope>NUCLEOTIDE SEQUENCE [LARGE SCALE GENOMIC DNA]</scope>
    <source>
        <strain evidence="2">R-53248</strain>
    </source>
</reference>
<name>A0A1C4DR10_9GAMM</name>
<dbReference type="InterPro" id="IPR019647">
    <property type="entry name" value="PhoP_reg_network_YrbL"/>
</dbReference>
<dbReference type="OrthoDB" id="595236at2"/>
<gene>
    <name evidence="1" type="ORF">GA0061081_12114</name>
</gene>
<dbReference type="STRING" id="1798182.GA0061081_12114"/>